<reference evidence="6 7" key="1">
    <citation type="journal article" date="2020" name="mSystems">
        <title>Defining Genomic and Predicted Metabolic Features of the Acetobacterium Genus.</title>
        <authorList>
            <person name="Ross D.E."/>
            <person name="Marshall C.W."/>
            <person name="Gulliver D."/>
            <person name="May H.D."/>
            <person name="Norman R.S."/>
        </authorList>
    </citation>
    <scope>NUCLEOTIDE SEQUENCE [LARGE SCALE GENOMIC DNA]</scope>
    <source>
        <strain evidence="6 7">DSM 9173</strain>
    </source>
</reference>
<proteinExistence type="predicted"/>
<keyword evidence="3" id="KW-0408">Iron</keyword>
<keyword evidence="2" id="KW-0479">Metal-binding</keyword>
<evidence type="ECO:0000256" key="4">
    <source>
        <dbReference type="ARBA" id="ARBA00023014"/>
    </source>
</evidence>
<dbReference type="PANTHER" id="PTHR11228">
    <property type="entry name" value="RADICAL SAM DOMAIN PROTEIN"/>
    <property type="match status" value="1"/>
</dbReference>
<evidence type="ECO:0000259" key="5">
    <source>
        <dbReference type="PROSITE" id="PS51918"/>
    </source>
</evidence>
<dbReference type="PROSITE" id="PS51918">
    <property type="entry name" value="RADICAL_SAM"/>
    <property type="match status" value="1"/>
</dbReference>
<accession>A0ABR6WQ87</accession>
<evidence type="ECO:0000313" key="6">
    <source>
        <dbReference type="EMBL" id="MBC3798620.1"/>
    </source>
</evidence>
<dbReference type="InterPro" id="IPR013785">
    <property type="entry name" value="Aldolase_TIM"/>
</dbReference>
<dbReference type="EMBL" id="WJBB01000041">
    <property type="protein sequence ID" value="MBC3798620.1"/>
    <property type="molecule type" value="Genomic_DNA"/>
</dbReference>
<gene>
    <name evidence="6" type="ORF">GH807_16505</name>
</gene>
<keyword evidence="1" id="KW-0949">S-adenosyl-L-methionine</keyword>
<feature type="domain" description="Radical SAM core" evidence="5">
    <location>
        <begin position="39"/>
        <end position="239"/>
    </location>
</feature>
<dbReference type="SFLD" id="SFLDG01067">
    <property type="entry name" value="SPASM/twitch_domain_containing"/>
    <property type="match status" value="1"/>
</dbReference>
<dbReference type="CDD" id="cd01335">
    <property type="entry name" value="Radical_SAM"/>
    <property type="match status" value="1"/>
</dbReference>
<dbReference type="SFLD" id="SFLDS00029">
    <property type="entry name" value="Radical_SAM"/>
    <property type="match status" value="1"/>
</dbReference>
<dbReference type="InterPro" id="IPR007197">
    <property type="entry name" value="rSAM"/>
</dbReference>
<evidence type="ECO:0000313" key="7">
    <source>
        <dbReference type="Proteomes" id="UP000653358"/>
    </source>
</evidence>
<evidence type="ECO:0000256" key="3">
    <source>
        <dbReference type="ARBA" id="ARBA00023004"/>
    </source>
</evidence>
<dbReference type="Gene3D" id="3.20.20.70">
    <property type="entry name" value="Aldolase class I"/>
    <property type="match status" value="1"/>
</dbReference>
<keyword evidence="7" id="KW-1185">Reference proteome</keyword>
<evidence type="ECO:0000256" key="2">
    <source>
        <dbReference type="ARBA" id="ARBA00022723"/>
    </source>
</evidence>
<dbReference type="InterPro" id="IPR050377">
    <property type="entry name" value="Radical_SAM_PqqE_MftC-like"/>
</dbReference>
<dbReference type="RefSeq" id="WP_148605905.1">
    <property type="nucleotide sequence ID" value="NZ_RXYB01000027.1"/>
</dbReference>
<dbReference type="Pfam" id="PF04055">
    <property type="entry name" value="Radical_SAM"/>
    <property type="match status" value="1"/>
</dbReference>
<comment type="caution">
    <text evidence="6">The sequence shown here is derived from an EMBL/GenBank/DDBJ whole genome shotgun (WGS) entry which is preliminary data.</text>
</comment>
<dbReference type="SUPFAM" id="SSF102114">
    <property type="entry name" value="Radical SAM enzymes"/>
    <property type="match status" value="1"/>
</dbReference>
<dbReference type="InterPro" id="IPR058240">
    <property type="entry name" value="rSAM_sf"/>
</dbReference>
<name>A0ABR6WQ87_9FIRM</name>
<dbReference type="PANTHER" id="PTHR11228:SF7">
    <property type="entry name" value="PQQA PEPTIDE CYCLASE"/>
    <property type="match status" value="1"/>
</dbReference>
<keyword evidence="4" id="KW-0411">Iron-sulfur</keyword>
<evidence type="ECO:0000256" key="1">
    <source>
        <dbReference type="ARBA" id="ARBA00022691"/>
    </source>
</evidence>
<protein>
    <submittedName>
        <fullName evidence="6">Radical SAM protein</fullName>
    </submittedName>
</protein>
<dbReference type="Proteomes" id="UP000653358">
    <property type="component" value="Unassembled WGS sequence"/>
</dbReference>
<organism evidence="6 7">
    <name type="scientific">Acetobacterium tundrae</name>
    <dbReference type="NCBI Taxonomy" id="132932"/>
    <lineage>
        <taxon>Bacteria</taxon>
        <taxon>Bacillati</taxon>
        <taxon>Bacillota</taxon>
        <taxon>Clostridia</taxon>
        <taxon>Eubacteriales</taxon>
        <taxon>Eubacteriaceae</taxon>
        <taxon>Acetobacterium</taxon>
    </lineage>
</organism>
<sequence>MGKCLLRNCKESNYFLCFDRDEGKFIRRGTNGENPFWNVIGPELLDISITNFCERECDFCYRASNRHGKFMSLKDYEYIIEQAENIGVLQVALGGGNPNQHPAFIKILELTRKHWIIPSYTTNGQGMSEEIYFATKKYCGAIAVSWYPPYNDAMNVIEKCHEFGIKVNIHFMLNKETINEAIDLLENHHIDILKNTNAIVFLNYKPIHTSSDLNLKFSENIDKFLNSIKKVREFKIGFDSCMISYLAPITEYFIDETVEFCDAGRFSAFISEDLILYPCSFYNDTKKTGIDLNIHSLQAGWQGGTEFTKLREKLSVASKQEYPIELCERCQKYQICHGGCQVFDINRCER</sequence>